<dbReference type="Gene3D" id="1.25.40.10">
    <property type="entry name" value="Tetratricopeptide repeat domain"/>
    <property type="match status" value="1"/>
</dbReference>
<proteinExistence type="predicted"/>
<evidence type="ECO:0000256" key="1">
    <source>
        <dbReference type="SAM" id="SignalP"/>
    </source>
</evidence>
<keyword evidence="1" id="KW-0732">Signal</keyword>
<evidence type="ECO:0000313" key="3">
    <source>
        <dbReference type="EMBL" id="SOH93189.1"/>
    </source>
</evidence>
<gene>
    <name evidence="3" type="ORF">SAMN06273572_1011044</name>
</gene>
<dbReference type="Proteomes" id="UP000220034">
    <property type="component" value="Unassembled WGS sequence"/>
</dbReference>
<feature type="chain" id="PRO_5012609600" description="Surface lipoprotein assembly modifier C-terminal domain-containing protein" evidence="1">
    <location>
        <begin position="23"/>
        <end position="438"/>
    </location>
</feature>
<feature type="domain" description="Surface lipoprotein assembly modifier C-terminal" evidence="2">
    <location>
        <begin position="191"/>
        <end position="438"/>
    </location>
</feature>
<name>A0A2C9CS29_9RHOB</name>
<sequence>MKKLISGLALCFALALTTPAAAQETGAQVLYLDLEQGQQVAVIGSLVEGGQLAEAQLLLDGSVFNEGDFGYQAAYLQAVIYRQTGQFEQAAVLLRQILAERPEFRLVRLELAQVLAALDQAEGAQFHLNILADAAENAGEREFFEAAIDAVRPEDRLSFSTFLTIAPSSNLNSGGGQGTVLISGLPFQLGTTPESGVGLSYGGTAIYTIPLQNDRQLYFAGAGQVNEYPGSQFDNQILTGRVGLHLGPVTRRATVEFVTDQRWVDGNSSDSSLGLRLAGRLSLGDGMRVEGEYNYSDRNFRISPDQINQDVELTFRKALNAQLGFSLGVIVEDSATLLDANSYDGLGIEIGAYRGFANGLLLDATAEYKERRFRAVSVVAGGVREDAITRLRLSALSSQLQYRGVTPRISLTWTHSASNDVRYDYEAYGAEISLTSRF</sequence>
<accession>A0A2C9CS29</accession>
<organism evidence="3 4">
    <name type="scientific">Pontivivens marinum</name>
    <dbReference type="NCBI Taxonomy" id="1690039"/>
    <lineage>
        <taxon>Bacteria</taxon>
        <taxon>Pseudomonadati</taxon>
        <taxon>Pseudomonadota</taxon>
        <taxon>Alphaproteobacteria</taxon>
        <taxon>Rhodobacterales</taxon>
        <taxon>Paracoccaceae</taxon>
        <taxon>Pontivivens</taxon>
    </lineage>
</organism>
<evidence type="ECO:0000259" key="2">
    <source>
        <dbReference type="Pfam" id="PF04575"/>
    </source>
</evidence>
<dbReference type="InterPro" id="IPR007655">
    <property type="entry name" value="Slam_C"/>
</dbReference>
<feature type="signal peptide" evidence="1">
    <location>
        <begin position="1"/>
        <end position="22"/>
    </location>
</feature>
<dbReference type="InterPro" id="IPR011990">
    <property type="entry name" value="TPR-like_helical_dom_sf"/>
</dbReference>
<dbReference type="SUPFAM" id="SSF48452">
    <property type="entry name" value="TPR-like"/>
    <property type="match status" value="1"/>
</dbReference>
<keyword evidence="4" id="KW-1185">Reference proteome</keyword>
<dbReference type="OrthoDB" id="7684399at2"/>
<dbReference type="AlphaFoldDB" id="A0A2C9CS29"/>
<reference evidence="4" key="1">
    <citation type="submission" date="2017-09" db="EMBL/GenBank/DDBJ databases">
        <authorList>
            <person name="Varghese N."/>
            <person name="Submissions S."/>
        </authorList>
    </citation>
    <scope>NUCLEOTIDE SEQUENCE [LARGE SCALE GENOMIC DNA]</scope>
    <source>
        <strain evidence="4">C7</strain>
    </source>
</reference>
<dbReference type="EMBL" id="OCTN01000001">
    <property type="protein sequence ID" value="SOH93189.1"/>
    <property type="molecule type" value="Genomic_DNA"/>
</dbReference>
<dbReference type="Pfam" id="PF14559">
    <property type="entry name" value="TPR_19"/>
    <property type="match status" value="1"/>
</dbReference>
<protein>
    <recommendedName>
        <fullName evidence="2">Surface lipoprotein assembly modifier C-terminal domain-containing protein</fullName>
    </recommendedName>
</protein>
<evidence type="ECO:0000313" key="4">
    <source>
        <dbReference type="Proteomes" id="UP000220034"/>
    </source>
</evidence>
<dbReference type="RefSeq" id="WP_097928713.1">
    <property type="nucleotide sequence ID" value="NZ_OCTN01000001.1"/>
</dbReference>
<dbReference type="Pfam" id="PF04575">
    <property type="entry name" value="SlipAM"/>
    <property type="match status" value="1"/>
</dbReference>